<name>A0A0C3BS64_HEBCY</name>
<dbReference type="EMBL" id="KN831785">
    <property type="protein sequence ID" value="KIM39540.1"/>
    <property type="molecule type" value="Genomic_DNA"/>
</dbReference>
<organism evidence="1 2">
    <name type="scientific">Hebeloma cylindrosporum</name>
    <dbReference type="NCBI Taxonomy" id="76867"/>
    <lineage>
        <taxon>Eukaryota</taxon>
        <taxon>Fungi</taxon>
        <taxon>Dikarya</taxon>
        <taxon>Basidiomycota</taxon>
        <taxon>Agaricomycotina</taxon>
        <taxon>Agaricomycetes</taxon>
        <taxon>Agaricomycetidae</taxon>
        <taxon>Agaricales</taxon>
        <taxon>Agaricineae</taxon>
        <taxon>Hymenogastraceae</taxon>
        <taxon>Hebeloma</taxon>
    </lineage>
</organism>
<evidence type="ECO:0000313" key="2">
    <source>
        <dbReference type="Proteomes" id="UP000053424"/>
    </source>
</evidence>
<dbReference type="Proteomes" id="UP000053424">
    <property type="component" value="Unassembled WGS sequence"/>
</dbReference>
<gene>
    <name evidence="1" type="ORF">M413DRAFT_29263</name>
</gene>
<proteinExistence type="predicted"/>
<reference evidence="1 2" key="1">
    <citation type="submission" date="2014-04" db="EMBL/GenBank/DDBJ databases">
        <authorList>
            <consortium name="DOE Joint Genome Institute"/>
            <person name="Kuo A."/>
            <person name="Gay G."/>
            <person name="Dore J."/>
            <person name="Kohler A."/>
            <person name="Nagy L.G."/>
            <person name="Floudas D."/>
            <person name="Copeland A."/>
            <person name="Barry K.W."/>
            <person name="Cichocki N."/>
            <person name="Veneault-Fourrey C."/>
            <person name="LaButti K."/>
            <person name="Lindquist E.A."/>
            <person name="Lipzen A."/>
            <person name="Lundell T."/>
            <person name="Morin E."/>
            <person name="Murat C."/>
            <person name="Sun H."/>
            <person name="Tunlid A."/>
            <person name="Henrissat B."/>
            <person name="Grigoriev I.V."/>
            <person name="Hibbett D.S."/>
            <person name="Martin F."/>
            <person name="Nordberg H.P."/>
            <person name="Cantor M.N."/>
            <person name="Hua S.X."/>
        </authorList>
    </citation>
    <scope>NUCLEOTIDE SEQUENCE [LARGE SCALE GENOMIC DNA]</scope>
    <source>
        <strain evidence="2">h7</strain>
    </source>
</reference>
<dbReference type="STRING" id="686832.A0A0C3BS64"/>
<keyword evidence="2" id="KW-1185">Reference proteome</keyword>
<sequence>MLNPPLSLLSDDLIGYLVEHIANEPFPIHFALHNLSLADRAFRDVCQKYIFRSLTLGTEWATISAKMRSVKGILDDNPLFAHHIRKIHLYMRSGDNSWLFQNPGGKDLRDEEAVTFISFFHLLANSPMPPHELHLTMGTFPIEDPVLLVRQISQSFFSQTLTILHLTGCSNVPLTLFIVCRRLKEVRLDMVGAIEETYDNYPDEQCSTLEAPELEVFECQDSTALIEQLITPPPRFHRPVVLWSKLRVLTMCPQNQEEMDFFRSILDAGGSSLEELYLLTAPSLLSSTYTGEQLSLAGFVRLRVFALYTFFDGYTPELAPFWTINPILGTISTSNTVTNLIFDLRIFVGHPFDGSRDDDWVGMCNEAIRISSGKHLELDVKIHVNGRQAEEEDLYMGIMETIKVLSDHPEICTHFWYPTQPSPPARAQIPRGQARARCTK</sequence>
<dbReference type="HOGENOM" id="CLU_628593_0_0_1"/>
<protein>
    <recommendedName>
        <fullName evidence="3">F-box domain-containing protein</fullName>
    </recommendedName>
</protein>
<dbReference type="AlphaFoldDB" id="A0A0C3BS64"/>
<evidence type="ECO:0008006" key="3">
    <source>
        <dbReference type="Google" id="ProtNLM"/>
    </source>
</evidence>
<evidence type="ECO:0000313" key="1">
    <source>
        <dbReference type="EMBL" id="KIM39540.1"/>
    </source>
</evidence>
<dbReference type="OrthoDB" id="2958239at2759"/>
<accession>A0A0C3BS64</accession>
<reference evidence="2" key="2">
    <citation type="submission" date="2015-01" db="EMBL/GenBank/DDBJ databases">
        <title>Evolutionary Origins and Diversification of the Mycorrhizal Mutualists.</title>
        <authorList>
            <consortium name="DOE Joint Genome Institute"/>
            <consortium name="Mycorrhizal Genomics Consortium"/>
            <person name="Kohler A."/>
            <person name="Kuo A."/>
            <person name="Nagy L.G."/>
            <person name="Floudas D."/>
            <person name="Copeland A."/>
            <person name="Barry K.W."/>
            <person name="Cichocki N."/>
            <person name="Veneault-Fourrey C."/>
            <person name="LaButti K."/>
            <person name="Lindquist E.A."/>
            <person name="Lipzen A."/>
            <person name="Lundell T."/>
            <person name="Morin E."/>
            <person name="Murat C."/>
            <person name="Riley R."/>
            <person name="Ohm R."/>
            <person name="Sun H."/>
            <person name="Tunlid A."/>
            <person name="Henrissat B."/>
            <person name="Grigoriev I.V."/>
            <person name="Hibbett D.S."/>
            <person name="Martin F."/>
        </authorList>
    </citation>
    <scope>NUCLEOTIDE SEQUENCE [LARGE SCALE GENOMIC DNA]</scope>
    <source>
        <strain evidence="2">h7</strain>
    </source>
</reference>